<proteinExistence type="predicted"/>
<organism evidence="4 5">
    <name type="scientific">Reyranella soli</name>
    <dbReference type="NCBI Taxonomy" id="1230389"/>
    <lineage>
        <taxon>Bacteria</taxon>
        <taxon>Pseudomonadati</taxon>
        <taxon>Pseudomonadota</taxon>
        <taxon>Alphaproteobacteria</taxon>
        <taxon>Hyphomicrobiales</taxon>
        <taxon>Reyranellaceae</taxon>
        <taxon>Reyranella</taxon>
    </lineage>
</organism>
<reference evidence="4 5" key="1">
    <citation type="submission" date="2019-07" db="EMBL/GenBank/DDBJ databases">
        <title>Whole genome shotgun sequence of Reyranella soli NBRC 108950.</title>
        <authorList>
            <person name="Hosoyama A."/>
            <person name="Uohara A."/>
            <person name="Ohji S."/>
            <person name="Ichikawa N."/>
        </authorList>
    </citation>
    <scope>NUCLEOTIDE SEQUENCE [LARGE SCALE GENOMIC DNA]</scope>
    <source>
        <strain evidence="4 5">NBRC 108950</strain>
    </source>
</reference>
<feature type="domain" description="Hydantoinase/oxoprolinase N-terminal" evidence="2">
    <location>
        <begin position="4"/>
        <end position="176"/>
    </location>
</feature>
<dbReference type="SUPFAM" id="SSF53067">
    <property type="entry name" value="Actin-like ATPase domain"/>
    <property type="match status" value="1"/>
</dbReference>
<evidence type="ECO:0000259" key="1">
    <source>
        <dbReference type="Pfam" id="PF01968"/>
    </source>
</evidence>
<dbReference type="PANTHER" id="PTHR11365:SF23">
    <property type="entry name" value="HYPOTHETICAL 5-OXOPROLINASE (EUROFUNG)-RELATED"/>
    <property type="match status" value="1"/>
</dbReference>
<dbReference type="Pfam" id="PF19278">
    <property type="entry name" value="Hydant_A_C"/>
    <property type="match status" value="1"/>
</dbReference>
<dbReference type="OrthoDB" id="7314499at2"/>
<dbReference type="Proteomes" id="UP000321058">
    <property type="component" value="Unassembled WGS sequence"/>
</dbReference>
<evidence type="ECO:0000259" key="2">
    <source>
        <dbReference type="Pfam" id="PF05378"/>
    </source>
</evidence>
<gene>
    <name evidence="4" type="ORF">RSO01_16190</name>
</gene>
<dbReference type="AlphaFoldDB" id="A0A512N6A3"/>
<dbReference type="GO" id="GO:0017168">
    <property type="term" value="F:5-oxoprolinase (ATP-hydrolyzing) activity"/>
    <property type="evidence" value="ECO:0007669"/>
    <property type="project" value="TreeGrafter"/>
</dbReference>
<dbReference type="PANTHER" id="PTHR11365">
    <property type="entry name" value="5-OXOPROLINASE RELATED"/>
    <property type="match status" value="1"/>
</dbReference>
<evidence type="ECO:0000259" key="3">
    <source>
        <dbReference type="Pfam" id="PF19278"/>
    </source>
</evidence>
<dbReference type="InterPro" id="IPR008040">
    <property type="entry name" value="Hydant_A_N"/>
</dbReference>
<dbReference type="EMBL" id="BKAJ01000030">
    <property type="protein sequence ID" value="GEP54453.1"/>
    <property type="molecule type" value="Genomic_DNA"/>
</dbReference>
<dbReference type="RefSeq" id="WP_147147988.1">
    <property type="nucleotide sequence ID" value="NZ_BKAJ01000030.1"/>
</dbReference>
<dbReference type="InterPro" id="IPR045079">
    <property type="entry name" value="Oxoprolinase-like"/>
</dbReference>
<feature type="domain" description="Hydantoinase A/oxoprolinase" evidence="1">
    <location>
        <begin position="198"/>
        <end position="483"/>
    </location>
</feature>
<dbReference type="GO" id="GO:0005829">
    <property type="term" value="C:cytosol"/>
    <property type="evidence" value="ECO:0007669"/>
    <property type="project" value="TreeGrafter"/>
</dbReference>
<evidence type="ECO:0000313" key="4">
    <source>
        <dbReference type="EMBL" id="GEP54453.1"/>
    </source>
</evidence>
<dbReference type="Pfam" id="PF05378">
    <property type="entry name" value="Hydant_A_N"/>
    <property type="match status" value="1"/>
</dbReference>
<sequence>MSWLGVDVGGTFTDLVFLDRASGRLQVLKTPSTPGDQSEGILVGIGRLSLEPGDLDRIVHGTTVATNTALEGDGARLAVLATEGHRDVLVVGRGNRMAMYNIKARPNRPLVPRSRCYEVRERLRPDGAVSAPLDEEAVSAIGRRLAEDRIEAVAVCFLHSYANAEHERRAAEILGRLLPDAVITTSSEVLPEYREYERFSTTALNAFVAPRMRRYLRELQARLTSSSISAPLSIMTSNGGTLPAKRVESMPVLSMLSGPAAGVIAASHVGHAANFPDVITCDMGGTSTDVCLVRGGEFTMTTDGRVGAFPVKIRQIDINTVGAGGGSIAAVTSGFLTVGPRSAGAFPGPACFGRGGIEPTVTDANVVLGRLGTEQLLGGEIRLDRAAAAAAVGRLGSEIGLSAEQMAEGILRIAVVSMAAAIKEVSVLRGIDPRDFTLLSYGGAGPLQAAAIADELGMRTVVVPPMPGNFSAFGLLVADVRRDLVRTKVATISALSAADVRAMLSGLLEDGERELQAAGFPPARRRFAATLDMRYAGQSFELSVPVNMDLSDTAEIVRAFEKIYEIRYGGTTTAPVEIVSYRIAAWGLSDKPVLPPVEAAGRTMAAAVVSTRTTIFDGESFAVPVVDRERMPPGETVTGPAIIEEAGSSTIVPPGWSVALDRIGCLALRRHDGSLQ</sequence>
<dbReference type="InterPro" id="IPR002821">
    <property type="entry name" value="Hydantoinase_A"/>
</dbReference>
<accession>A0A512N6A3</accession>
<feature type="domain" description="Acetophenone carboxylase-like C-terminal" evidence="3">
    <location>
        <begin position="498"/>
        <end position="669"/>
    </location>
</feature>
<dbReference type="InterPro" id="IPR043129">
    <property type="entry name" value="ATPase_NBD"/>
</dbReference>
<dbReference type="Pfam" id="PF01968">
    <property type="entry name" value="Hydantoinase_A"/>
    <property type="match status" value="1"/>
</dbReference>
<name>A0A512N6A3_9HYPH</name>
<dbReference type="InterPro" id="IPR049517">
    <property type="entry name" value="ACX-like_C"/>
</dbReference>
<dbReference type="GO" id="GO:0006749">
    <property type="term" value="P:glutathione metabolic process"/>
    <property type="evidence" value="ECO:0007669"/>
    <property type="project" value="TreeGrafter"/>
</dbReference>
<protein>
    <submittedName>
        <fullName evidence="4">5-oxoprolinase</fullName>
    </submittedName>
</protein>
<evidence type="ECO:0000313" key="5">
    <source>
        <dbReference type="Proteomes" id="UP000321058"/>
    </source>
</evidence>
<keyword evidence="5" id="KW-1185">Reference proteome</keyword>
<comment type="caution">
    <text evidence="4">The sequence shown here is derived from an EMBL/GenBank/DDBJ whole genome shotgun (WGS) entry which is preliminary data.</text>
</comment>